<sequence length="1392" mass="160164">MRKKKLEDTEIQLAPKDTTFDRLKMEDLLKRRFFYDQSFAIYGGITGLYDYGPMGCAVKKNLLNLWRNHFVLEEGMLEVDCSILTPEPVLKASGHVDRFSDYMVKDVSTGECFRADHLIKAYAEKILADKVASEKAQSKLVDILAQLDGFSREQMQQAIREFDMKSPVTGNELTDPIAFNLMFPTSIGPTGLIQGYLRPETAQGIFVNFKRLLEFNQGRLPFAAAQIGNSFRNEISPRQGLIRVREFTMAEIEHFVDPTDKSHPKFIKVADYPMTFFSACNQMDGLPAEIKTIGEAVESKLVANQTLGYYLTRVHQFLVRVGVDPKRLRFRQHMSNEMAHYACDCWDAEILTSYGWIECVGNADRSCYDLLQHSKATGIKLVAERKLEAPKMADIVECVPNKAALGKEFKKEASFVIGHLQAMDEKECEQLEKDLSKNGHISLFLNGKDYKVTNHMLSIKRYQKKLFVEEITPSVIEPSFGIGRIMYSVFEHNFQCREGDEQRMFLSLPPIIAPLNCAILPLSNHESLLPFVDKLVDLLTQNDISIKIDDSAGSIGKRYARTDEIGIPFCVTIDFDSLKEPSTVTLRERDSMKQVRLTKNAQRANHIDHGLLAVFKLPSMEEYGYQGMAGPSVESVSLSDAIGNVSVLDEIAFPDNQPFIEAQPIPLLYRANFDTNFEDKSAFITGISKYIEEAQRHAELNELLKEGQKHAIHLYTWRCCSRAVPMPKSNEQPNRVEIYEKTVEVLKPEVQKLLDMMYFHKKAIHKFCEEVKRLCHIEARKDFISEAYLLTLGRMLNMFAILDELKNMKASIKNDYSTFRRAAQFLQVMPDSQSLAESQELSMFLATQNRIRESLRDQLMTIESHEELLADVVTICAQFYENQMYSTPTEKHMLIKILGFALYLIDSDPGNLPRLEQKKRLNVLRLDKIFKLEIVPLFGDMQIMPFAFVKKSRNYDANKWPTAGGTESALCQVNVVEQLHVIRLQHTEFVARLSKIHNEMAVYDKDGPRSDEENKDLTELALDGLRILCSWTADLLEMYSWKLLHPTDSRDNKDCPQTAEEYERATRYNYNSAEKSAIIEVVSMIKGLQALLGKMESEFSQAIRQYMYAELQDFVQICLKEPLRKSIKNKKDLIKCILQSVRETAGDFPKGYDPLEESMNKGKKEHHDSSHDVQLQRRAVPPSSTQLYMVRTMLESLLSDRSSGKKTLKKDIDGQYLMQIENFLRNSHFWPDLLNFSEILEQCCDLSQFWYREFYLEMTMGQRIQFPIDMSMPWILIDFILQSKDPALMECVLYQLDLYNDSAHYALTKFKKQFLYDEVEAEVNLCFDQFVYKLSEQILMHYKHLAGSTVLDKRFRSECTAAGFFIAAPPANRYQTIMKQRHIQTMESKNTD</sequence>
<dbReference type="FunFam" id="3.30.930.10:FF:000010">
    <property type="entry name" value="Glycyl-tRNA synthetase 1"/>
    <property type="match status" value="1"/>
</dbReference>
<dbReference type="InterPro" id="IPR033731">
    <property type="entry name" value="GlyRS-like_core"/>
</dbReference>
<keyword evidence="9" id="KW-0808">Transferase</keyword>
<evidence type="ECO:0000256" key="12">
    <source>
        <dbReference type="ARBA" id="ARBA00022917"/>
    </source>
</evidence>
<dbReference type="Gene3D" id="3.30.930.10">
    <property type="entry name" value="Bira Bifunctional Protein, Domain 2"/>
    <property type="match status" value="1"/>
</dbReference>
<reference evidence="23" key="1">
    <citation type="submission" date="2022-11" db="UniProtKB">
        <authorList>
            <consortium name="WormBaseParasite"/>
        </authorList>
    </citation>
    <scope>IDENTIFICATION</scope>
</reference>
<comment type="subcellular location">
    <subcellularLocation>
        <location evidence="1">Cell projection</location>
        <location evidence="1">Axon</location>
    </subcellularLocation>
    <subcellularLocation>
        <location evidence="2">Cytoplasm</location>
    </subcellularLocation>
</comment>
<evidence type="ECO:0000256" key="10">
    <source>
        <dbReference type="ARBA" id="ARBA00022741"/>
    </source>
</evidence>
<dbReference type="InterPro" id="IPR036621">
    <property type="entry name" value="Anticodon-bd_dom_sf"/>
</dbReference>
<evidence type="ECO:0000256" key="2">
    <source>
        <dbReference type="ARBA" id="ARBA00004496"/>
    </source>
</evidence>
<dbReference type="FunFam" id="3.30.720.200:FF:000001">
    <property type="entry name" value="Glycine--tRNA ligase 2"/>
    <property type="match status" value="1"/>
</dbReference>
<dbReference type="SUPFAM" id="SSF55681">
    <property type="entry name" value="Class II aaRS and biotin synthetases"/>
    <property type="match status" value="1"/>
</dbReference>
<dbReference type="NCBIfam" id="NF003211">
    <property type="entry name" value="PRK04173.1"/>
    <property type="match status" value="1"/>
</dbReference>
<dbReference type="InterPro" id="IPR009828">
    <property type="entry name" value="CYRIA/CYRIB_Rac1-bd"/>
</dbReference>
<keyword evidence="7" id="KW-0963">Cytoplasm</keyword>
<evidence type="ECO:0000256" key="9">
    <source>
        <dbReference type="ARBA" id="ARBA00022679"/>
    </source>
</evidence>
<dbReference type="FunFam" id="3.30.40.230:FF:000001">
    <property type="entry name" value="Glycine--tRNA ligase"/>
    <property type="match status" value="1"/>
</dbReference>
<evidence type="ECO:0000256" key="16">
    <source>
        <dbReference type="ARBA" id="ARBA00030057"/>
    </source>
</evidence>
<evidence type="ECO:0000256" key="4">
    <source>
        <dbReference type="ARBA" id="ARBA00011738"/>
    </source>
</evidence>
<dbReference type="Gene3D" id="3.30.40.230">
    <property type="match status" value="1"/>
</dbReference>
<keyword evidence="22" id="KW-1185">Reference proteome</keyword>
<evidence type="ECO:0000259" key="21">
    <source>
        <dbReference type="PROSITE" id="PS50862"/>
    </source>
</evidence>
<name>A0A915HY75_ROMCU</name>
<keyword evidence="8" id="KW-0436">Ligase</keyword>
<feature type="region of interest" description="Disordered" evidence="20">
    <location>
        <begin position="1149"/>
        <end position="1172"/>
    </location>
</feature>
<evidence type="ECO:0000256" key="8">
    <source>
        <dbReference type="ARBA" id="ARBA00022598"/>
    </source>
</evidence>
<dbReference type="CDD" id="cd00858">
    <property type="entry name" value="GlyRS_anticodon"/>
    <property type="match status" value="1"/>
</dbReference>
<dbReference type="Pfam" id="PF03129">
    <property type="entry name" value="HGTP_anticodon"/>
    <property type="match status" value="1"/>
</dbReference>
<evidence type="ECO:0000256" key="20">
    <source>
        <dbReference type="SAM" id="MobiDB-lite"/>
    </source>
</evidence>
<dbReference type="GO" id="GO:0005524">
    <property type="term" value="F:ATP binding"/>
    <property type="evidence" value="ECO:0007669"/>
    <property type="project" value="UniProtKB-KW"/>
</dbReference>
<dbReference type="NCBIfam" id="TIGR00389">
    <property type="entry name" value="glyS_dimeric"/>
    <property type="match status" value="1"/>
</dbReference>
<organism evidence="22 23">
    <name type="scientific">Romanomermis culicivorax</name>
    <name type="common">Nematode worm</name>
    <dbReference type="NCBI Taxonomy" id="13658"/>
    <lineage>
        <taxon>Eukaryota</taxon>
        <taxon>Metazoa</taxon>
        <taxon>Ecdysozoa</taxon>
        <taxon>Nematoda</taxon>
        <taxon>Enoplea</taxon>
        <taxon>Dorylaimia</taxon>
        <taxon>Mermithida</taxon>
        <taxon>Mermithoidea</taxon>
        <taxon>Mermithidae</taxon>
        <taxon>Romanomermis</taxon>
    </lineage>
</organism>
<feature type="domain" description="Aminoacyl-transfer RNA synthetases class-II family profile" evidence="21">
    <location>
        <begin position="21"/>
        <end position="510"/>
    </location>
</feature>
<dbReference type="FunFam" id="3.40.50.800:FF:000004">
    <property type="entry name" value="Glycine--tRNA ligase 2"/>
    <property type="match status" value="1"/>
</dbReference>
<dbReference type="Gene3D" id="3.30.720.200">
    <property type="match status" value="1"/>
</dbReference>
<dbReference type="InterPro" id="IPR002314">
    <property type="entry name" value="aa-tRNA-synt_IIb"/>
</dbReference>
<dbReference type="PRINTS" id="PR01698">
    <property type="entry name" value="CYTOFMRPINTP"/>
</dbReference>
<proteinExistence type="inferred from homology"/>
<protein>
    <recommendedName>
        <fullName evidence="6">Glycine--tRNA ligase</fullName>
        <ecNumber evidence="5">6.1.1.14</ecNumber>
    </recommendedName>
    <alternativeName>
        <fullName evidence="16">Diadenosine tetraphosphate synthetase</fullName>
    </alternativeName>
    <alternativeName>
        <fullName evidence="19">Glycyl-tRNA synthetase</fullName>
    </alternativeName>
</protein>
<comment type="similarity">
    <text evidence="15">Belongs to the CYFIP family.</text>
</comment>
<comment type="catalytic activity">
    <reaction evidence="17">
        <text>2 ATP + H(+) = P(1),P(4)-bis(5'-adenosyl) tetraphosphate + diphosphate</text>
        <dbReference type="Rhea" id="RHEA:34935"/>
        <dbReference type="ChEBI" id="CHEBI:15378"/>
        <dbReference type="ChEBI" id="CHEBI:30616"/>
        <dbReference type="ChEBI" id="CHEBI:33019"/>
        <dbReference type="ChEBI" id="CHEBI:58141"/>
    </reaction>
    <physiologicalReaction direction="left-to-right" evidence="17">
        <dbReference type="Rhea" id="RHEA:34936"/>
    </physiologicalReaction>
</comment>
<evidence type="ECO:0000313" key="22">
    <source>
        <dbReference type="Proteomes" id="UP000887565"/>
    </source>
</evidence>
<dbReference type="GO" id="GO:0030424">
    <property type="term" value="C:axon"/>
    <property type="evidence" value="ECO:0007669"/>
    <property type="project" value="UniProtKB-SubCell"/>
</dbReference>
<dbReference type="PROSITE" id="PS50862">
    <property type="entry name" value="AA_TRNA_LIGASE_II"/>
    <property type="match status" value="1"/>
</dbReference>
<dbReference type="Pfam" id="PF05994">
    <property type="entry name" value="FragX_IP"/>
    <property type="match status" value="1"/>
</dbReference>
<dbReference type="InterPro" id="IPR004154">
    <property type="entry name" value="Anticodon-bd"/>
</dbReference>
<evidence type="ECO:0000256" key="3">
    <source>
        <dbReference type="ARBA" id="ARBA00008226"/>
    </source>
</evidence>
<dbReference type="SUPFAM" id="SSF52954">
    <property type="entry name" value="Class II aaRS ABD-related"/>
    <property type="match status" value="1"/>
</dbReference>
<dbReference type="GO" id="GO:0031267">
    <property type="term" value="F:small GTPase binding"/>
    <property type="evidence" value="ECO:0007669"/>
    <property type="project" value="InterPro"/>
</dbReference>
<evidence type="ECO:0000256" key="18">
    <source>
        <dbReference type="ARBA" id="ARBA00049523"/>
    </source>
</evidence>
<evidence type="ECO:0000256" key="7">
    <source>
        <dbReference type="ARBA" id="ARBA00022490"/>
    </source>
</evidence>
<dbReference type="GO" id="GO:0005737">
    <property type="term" value="C:cytoplasm"/>
    <property type="evidence" value="ECO:0007669"/>
    <property type="project" value="UniProtKB-SubCell"/>
</dbReference>
<keyword evidence="11" id="KW-0067">ATP-binding</keyword>
<keyword evidence="12" id="KW-0648">Protein biosynthesis</keyword>
<dbReference type="InterPro" id="IPR008081">
    <property type="entry name" value="Cytoplasmic_FMR1-int"/>
</dbReference>
<evidence type="ECO:0000256" key="15">
    <source>
        <dbReference type="ARBA" id="ARBA00025790"/>
    </source>
</evidence>
<dbReference type="InterPro" id="IPR006195">
    <property type="entry name" value="aa-tRNA-synth_II"/>
</dbReference>
<dbReference type="CDD" id="cd00774">
    <property type="entry name" value="GlyRS-like_core"/>
    <property type="match status" value="1"/>
</dbReference>
<dbReference type="GO" id="GO:0004820">
    <property type="term" value="F:glycine-tRNA ligase activity"/>
    <property type="evidence" value="ECO:0007669"/>
    <property type="project" value="UniProtKB-EC"/>
</dbReference>
<dbReference type="EC" id="6.1.1.14" evidence="5"/>
<evidence type="ECO:0000256" key="14">
    <source>
        <dbReference type="ARBA" id="ARBA00023273"/>
    </source>
</evidence>
<evidence type="ECO:0000256" key="13">
    <source>
        <dbReference type="ARBA" id="ARBA00023146"/>
    </source>
</evidence>
<keyword evidence="10" id="KW-0547">Nucleotide-binding</keyword>
<dbReference type="FunFam" id="3.30.930.10:FF:000158">
    <property type="entry name" value="Glycyl-tRNA synthetase"/>
    <property type="match status" value="1"/>
</dbReference>
<evidence type="ECO:0000256" key="17">
    <source>
        <dbReference type="ARBA" id="ARBA00048436"/>
    </source>
</evidence>
<dbReference type="WBParaSite" id="nRc.2.0.1.t06844-RA">
    <property type="protein sequence ID" value="nRc.2.0.1.t06844-RA"/>
    <property type="gene ID" value="nRc.2.0.1.g06844"/>
</dbReference>
<dbReference type="Proteomes" id="UP000887565">
    <property type="component" value="Unplaced"/>
</dbReference>
<dbReference type="GO" id="GO:0016740">
    <property type="term" value="F:transferase activity"/>
    <property type="evidence" value="ECO:0007669"/>
    <property type="project" value="UniProtKB-KW"/>
</dbReference>
<comment type="similarity">
    <text evidence="3">Belongs to the class-II aminoacyl-tRNA synthetase family.</text>
</comment>
<dbReference type="Pfam" id="PF00587">
    <property type="entry name" value="tRNA-synt_2b"/>
    <property type="match status" value="1"/>
</dbReference>
<evidence type="ECO:0000256" key="1">
    <source>
        <dbReference type="ARBA" id="ARBA00004489"/>
    </source>
</evidence>
<dbReference type="Gene3D" id="3.40.50.800">
    <property type="entry name" value="Anticodon-binding domain"/>
    <property type="match status" value="1"/>
</dbReference>
<dbReference type="Pfam" id="PF07159">
    <property type="entry name" value="CYRIA-B_Rac1-bd"/>
    <property type="match status" value="1"/>
</dbReference>
<evidence type="ECO:0000256" key="11">
    <source>
        <dbReference type="ARBA" id="ARBA00022840"/>
    </source>
</evidence>
<dbReference type="InterPro" id="IPR002315">
    <property type="entry name" value="tRNA-synt_gly"/>
</dbReference>
<accession>A0A915HY75</accession>
<evidence type="ECO:0000313" key="23">
    <source>
        <dbReference type="WBParaSite" id="nRc.2.0.1.t06844-RA"/>
    </source>
</evidence>
<evidence type="ECO:0000256" key="6">
    <source>
        <dbReference type="ARBA" id="ARBA00019404"/>
    </source>
</evidence>
<comment type="subunit">
    <text evidence="4">Homodimer.</text>
</comment>
<evidence type="ECO:0000256" key="5">
    <source>
        <dbReference type="ARBA" id="ARBA00012829"/>
    </source>
</evidence>
<dbReference type="InterPro" id="IPR045864">
    <property type="entry name" value="aa-tRNA-synth_II/BPL/LPL"/>
</dbReference>
<keyword evidence="13" id="KW-0030">Aminoacyl-tRNA synthetase</keyword>
<comment type="catalytic activity">
    <reaction evidence="18">
        <text>tRNA(Gly) + glycine + ATP = glycyl-tRNA(Gly) + AMP + diphosphate</text>
        <dbReference type="Rhea" id="RHEA:16013"/>
        <dbReference type="Rhea" id="RHEA-COMP:9664"/>
        <dbReference type="Rhea" id="RHEA-COMP:9683"/>
        <dbReference type="ChEBI" id="CHEBI:30616"/>
        <dbReference type="ChEBI" id="CHEBI:33019"/>
        <dbReference type="ChEBI" id="CHEBI:57305"/>
        <dbReference type="ChEBI" id="CHEBI:78442"/>
        <dbReference type="ChEBI" id="CHEBI:78522"/>
        <dbReference type="ChEBI" id="CHEBI:456215"/>
        <dbReference type="EC" id="6.1.1.14"/>
    </reaction>
    <physiologicalReaction direction="left-to-right" evidence="18">
        <dbReference type="Rhea" id="RHEA:16014"/>
    </physiologicalReaction>
</comment>
<feature type="compositionally biased region" description="Basic and acidic residues" evidence="20">
    <location>
        <begin position="1158"/>
        <end position="1172"/>
    </location>
</feature>
<dbReference type="GO" id="GO:0030833">
    <property type="term" value="P:regulation of actin filament polymerization"/>
    <property type="evidence" value="ECO:0007669"/>
    <property type="project" value="InterPro"/>
</dbReference>
<evidence type="ECO:0000256" key="19">
    <source>
        <dbReference type="ARBA" id="ARBA00078924"/>
    </source>
</evidence>
<keyword evidence="14" id="KW-0966">Cell projection</keyword>
<dbReference type="GO" id="GO:0006426">
    <property type="term" value="P:glycyl-tRNA aminoacylation"/>
    <property type="evidence" value="ECO:0007669"/>
    <property type="project" value="InterPro"/>
</dbReference>
<dbReference type="PANTHER" id="PTHR12195">
    <property type="entry name" value="CYTOPLASMIC FMR1-INTERACTING PROTEIN-RELATED"/>
    <property type="match status" value="1"/>
</dbReference>